<gene>
    <name evidence="5" type="ORF">SAMN04488053_1062</name>
</gene>
<dbReference type="InterPro" id="IPR039420">
    <property type="entry name" value="WalR-like"/>
</dbReference>
<evidence type="ECO:0000256" key="1">
    <source>
        <dbReference type="ARBA" id="ARBA00023015"/>
    </source>
</evidence>
<protein>
    <submittedName>
        <fullName evidence="5">Regulatory protein, luxR family</fullName>
    </submittedName>
</protein>
<dbReference type="AlphaFoldDB" id="A0A1H0G755"/>
<organism evidence="5 6">
    <name type="scientific">Alkalicoccus daliensis</name>
    <dbReference type="NCBI Taxonomy" id="745820"/>
    <lineage>
        <taxon>Bacteria</taxon>
        <taxon>Bacillati</taxon>
        <taxon>Bacillota</taxon>
        <taxon>Bacilli</taxon>
        <taxon>Bacillales</taxon>
        <taxon>Bacillaceae</taxon>
        <taxon>Alkalicoccus</taxon>
    </lineage>
</organism>
<evidence type="ECO:0000313" key="5">
    <source>
        <dbReference type="EMBL" id="SDO02727.1"/>
    </source>
</evidence>
<keyword evidence="1" id="KW-0805">Transcription regulation</keyword>
<dbReference type="PANTHER" id="PTHR43214:SF43">
    <property type="entry name" value="TWO-COMPONENT RESPONSE REGULATOR"/>
    <property type="match status" value="1"/>
</dbReference>
<keyword evidence="2" id="KW-0238">DNA-binding</keyword>
<dbReference type="InterPro" id="IPR036388">
    <property type="entry name" value="WH-like_DNA-bd_sf"/>
</dbReference>
<name>A0A1H0G755_9BACI</name>
<evidence type="ECO:0000256" key="2">
    <source>
        <dbReference type="ARBA" id="ARBA00023125"/>
    </source>
</evidence>
<dbReference type="PROSITE" id="PS50043">
    <property type="entry name" value="HTH_LUXR_2"/>
    <property type="match status" value="1"/>
</dbReference>
<dbReference type="STRING" id="745820.SAMN04488053_1062"/>
<dbReference type="Proteomes" id="UP000198778">
    <property type="component" value="Unassembled WGS sequence"/>
</dbReference>
<dbReference type="PANTHER" id="PTHR43214">
    <property type="entry name" value="TWO-COMPONENT RESPONSE REGULATOR"/>
    <property type="match status" value="1"/>
</dbReference>
<dbReference type="PRINTS" id="PR00038">
    <property type="entry name" value="HTHLUXR"/>
</dbReference>
<dbReference type="GO" id="GO:0003677">
    <property type="term" value="F:DNA binding"/>
    <property type="evidence" value="ECO:0007669"/>
    <property type="project" value="UniProtKB-KW"/>
</dbReference>
<dbReference type="Pfam" id="PF00196">
    <property type="entry name" value="GerE"/>
    <property type="match status" value="1"/>
</dbReference>
<sequence>MKNANQRSIALICMDEAYKEVLGNVKAPEDVKYDYITYEDEEYVSTFDSLFIFSDDPVNAVQEQQTRPTSVDWSKKAIVFIVPEKNLELAAGVLEYEVAGLISCEQFLAHGSKAMETLMDYSFILEPVLNFKVAEEVKKRKQRQSPVKRFVLDKEKVNVPLKKAEFAILQLLLDGKGTAEMAEELFYSVKTVKRYISNLIRSIGVTDRTGVVVHAIRNEWVTCERDEAILPFSNVKASAN</sequence>
<proteinExistence type="predicted"/>
<accession>A0A1H0G755</accession>
<dbReference type="GO" id="GO:0006355">
    <property type="term" value="P:regulation of DNA-templated transcription"/>
    <property type="evidence" value="ECO:0007669"/>
    <property type="project" value="InterPro"/>
</dbReference>
<dbReference type="InterPro" id="IPR000792">
    <property type="entry name" value="Tscrpt_reg_LuxR_C"/>
</dbReference>
<keyword evidence="3" id="KW-0804">Transcription</keyword>
<dbReference type="SMART" id="SM00421">
    <property type="entry name" value="HTH_LUXR"/>
    <property type="match status" value="1"/>
</dbReference>
<evidence type="ECO:0000313" key="6">
    <source>
        <dbReference type="Proteomes" id="UP000198778"/>
    </source>
</evidence>
<reference evidence="6" key="1">
    <citation type="submission" date="2016-10" db="EMBL/GenBank/DDBJ databases">
        <authorList>
            <person name="Varghese N."/>
            <person name="Submissions S."/>
        </authorList>
    </citation>
    <scope>NUCLEOTIDE SEQUENCE [LARGE SCALE GENOMIC DNA]</scope>
    <source>
        <strain evidence="6">CGMCC 1.10369</strain>
    </source>
</reference>
<feature type="domain" description="HTH luxR-type" evidence="4">
    <location>
        <begin position="154"/>
        <end position="219"/>
    </location>
</feature>
<dbReference type="EMBL" id="FNIL01000006">
    <property type="protein sequence ID" value="SDO02727.1"/>
    <property type="molecule type" value="Genomic_DNA"/>
</dbReference>
<dbReference type="Gene3D" id="1.10.10.10">
    <property type="entry name" value="Winged helix-like DNA-binding domain superfamily/Winged helix DNA-binding domain"/>
    <property type="match status" value="1"/>
</dbReference>
<dbReference type="SUPFAM" id="SSF46894">
    <property type="entry name" value="C-terminal effector domain of the bipartite response regulators"/>
    <property type="match status" value="1"/>
</dbReference>
<dbReference type="InterPro" id="IPR016032">
    <property type="entry name" value="Sig_transdc_resp-reg_C-effctor"/>
</dbReference>
<evidence type="ECO:0000259" key="4">
    <source>
        <dbReference type="PROSITE" id="PS50043"/>
    </source>
</evidence>
<evidence type="ECO:0000256" key="3">
    <source>
        <dbReference type="ARBA" id="ARBA00023163"/>
    </source>
</evidence>
<keyword evidence="6" id="KW-1185">Reference proteome</keyword>